<name>A0A6V8MDW8_9BACT</name>
<dbReference type="RefSeq" id="WP_183353011.1">
    <property type="nucleotide sequence ID" value="NZ_BLXX01000001.1"/>
</dbReference>
<evidence type="ECO:0000256" key="7">
    <source>
        <dbReference type="ARBA" id="ARBA00022982"/>
    </source>
</evidence>
<keyword evidence="8" id="KW-0408">Iron</keyword>
<dbReference type="GO" id="GO:0030313">
    <property type="term" value="C:cell envelope"/>
    <property type="evidence" value="ECO:0007669"/>
    <property type="project" value="UniProtKB-SubCell"/>
</dbReference>
<keyword evidence="3" id="KW-0813">Transport</keyword>
<dbReference type="InterPro" id="IPR058094">
    <property type="entry name" value="Ig-like_OmpL47-like"/>
</dbReference>
<dbReference type="PANTHER" id="PTHR35038:SF6">
    <property type="entry name" value="SURFACE LOCALIZED DECAHEME CYTOCHROME C LIPOPROTEIN"/>
    <property type="match status" value="1"/>
</dbReference>
<feature type="signal peptide" evidence="9">
    <location>
        <begin position="1"/>
        <end position="24"/>
    </location>
</feature>
<dbReference type="Gene3D" id="1.10.1130.10">
    <property type="entry name" value="Flavocytochrome C3, Chain A"/>
    <property type="match status" value="1"/>
</dbReference>
<dbReference type="GO" id="GO:0016491">
    <property type="term" value="F:oxidoreductase activity"/>
    <property type="evidence" value="ECO:0007669"/>
    <property type="project" value="TreeGrafter"/>
</dbReference>
<evidence type="ECO:0000256" key="3">
    <source>
        <dbReference type="ARBA" id="ARBA00022448"/>
    </source>
</evidence>
<evidence type="ECO:0000256" key="8">
    <source>
        <dbReference type="ARBA" id="ARBA00023004"/>
    </source>
</evidence>
<keyword evidence="5" id="KW-0479">Metal-binding</keyword>
<dbReference type="PANTHER" id="PTHR35038">
    <property type="entry name" value="DISSIMILATORY SULFITE REDUCTASE SIRA"/>
    <property type="match status" value="1"/>
</dbReference>
<dbReference type="GO" id="GO:0046872">
    <property type="term" value="F:metal ion binding"/>
    <property type="evidence" value="ECO:0007669"/>
    <property type="project" value="UniProtKB-KW"/>
</dbReference>
<reference evidence="12" key="1">
    <citation type="submission" date="2020-06" db="EMBL/GenBank/DDBJ databases">
        <title>Draft genomic sequence of Geomonas sp. Red330.</title>
        <authorList>
            <person name="Itoh H."/>
            <person name="Zhenxing X."/>
            <person name="Ushijima N."/>
            <person name="Masuda Y."/>
            <person name="Shiratori Y."/>
            <person name="Senoo K."/>
        </authorList>
    </citation>
    <scope>NUCLEOTIDE SEQUENCE [LARGE SCALE GENOMIC DNA]</scope>
    <source>
        <strain evidence="12">Red330</strain>
    </source>
</reference>
<evidence type="ECO:0000256" key="4">
    <source>
        <dbReference type="ARBA" id="ARBA00022617"/>
    </source>
</evidence>
<evidence type="ECO:0000313" key="12">
    <source>
        <dbReference type="Proteomes" id="UP000556026"/>
    </source>
</evidence>
<dbReference type="Proteomes" id="UP000556026">
    <property type="component" value="Unassembled WGS sequence"/>
</dbReference>
<dbReference type="AlphaFoldDB" id="A0A6V8MDW8"/>
<dbReference type="Gene3D" id="3.30.1920.20">
    <property type="match status" value="4"/>
</dbReference>
<dbReference type="InterPro" id="IPR051829">
    <property type="entry name" value="Multiheme_Cytochr_ET"/>
</dbReference>
<dbReference type="EMBL" id="BLXX01000001">
    <property type="protein sequence ID" value="GFO58167.1"/>
    <property type="molecule type" value="Genomic_DNA"/>
</dbReference>
<evidence type="ECO:0000256" key="6">
    <source>
        <dbReference type="ARBA" id="ARBA00022729"/>
    </source>
</evidence>
<keyword evidence="4" id="KW-0349">Heme</keyword>
<gene>
    <name evidence="11" type="ORF">GMST_04920</name>
</gene>
<feature type="chain" id="PRO_5028195627" description="Tetrahaem cytochrome domain-containing protein" evidence="9">
    <location>
        <begin position="25"/>
        <end position="1054"/>
    </location>
</feature>
<proteinExistence type="predicted"/>
<dbReference type="InterPro" id="IPR036280">
    <property type="entry name" value="Multihaem_cyt_sf"/>
</dbReference>
<feature type="domain" description="Tetrahaem cytochrome" evidence="10">
    <location>
        <begin position="37"/>
        <end position="142"/>
    </location>
</feature>
<evidence type="ECO:0000256" key="9">
    <source>
        <dbReference type="SAM" id="SignalP"/>
    </source>
</evidence>
<dbReference type="NCBIfam" id="NF047446">
    <property type="entry name" value="barrel_OmpL47"/>
    <property type="match status" value="4"/>
</dbReference>
<comment type="subcellular location">
    <subcellularLocation>
        <location evidence="2">Cell envelope</location>
    </subcellularLocation>
</comment>
<dbReference type="InterPro" id="IPR012286">
    <property type="entry name" value="Tetrahaem_cytochrome"/>
</dbReference>
<evidence type="ECO:0000256" key="1">
    <source>
        <dbReference type="ARBA" id="ARBA00001926"/>
    </source>
</evidence>
<accession>A0A6V8MDW8</accession>
<keyword evidence="7" id="KW-0249">Electron transport</keyword>
<comment type="caution">
    <text evidence="11">The sequence shown here is derived from an EMBL/GenBank/DDBJ whole genome shotgun (WGS) entry which is preliminary data.</text>
</comment>
<evidence type="ECO:0000313" key="11">
    <source>
        <dbReference type="EMBL" id="GFO58167.1"/>
    </source>
</evidence>
<sequence length="1054" mass="109501">MKKLFSIILGFAVLALVTPFNAWAMDGPHADPTKVANASCTSCHNEDVPSNGSVFNSNCLSCHNDFSTGTNSAAQQTSHKWTGNVVAPSAGAQAPTTGALTLVQNYTGSELACVLCHNPHDDSNDKYRRIANGSDQLCLDCHRSRDVKSHRVDPTRYPASHPVNVSYADAVAANSAGYNAPPVNANPSNPGSDLGARLSASSGVVLCSTCHSVHNATSQSANPPVADSNGKLGDGNLLRTNPRGENVASGTADALNICTNCHAGKFNHNAGGQNIQCLDCHAAHVEYDPNDPNNTKGTNINLIRRNVTDNGAPSQIFYRYTGARREYKNADGNGVCQGCHALPNSIADHASNDPRVCNNCHTHGDAKGSFTAKMPDHKAVLGAGDIVMFTADSNHDITPLSITENCALCHYESLVQQHGGRCSLCHGGTNPPRNSFAGAWNKTCSAGSCHPAIHTKMTGNHNGIYNGSSSSCDRCHDTSGGYPGPGDNCARCHTPDMTAAAVGDDLAPVTISDTLSTYTGAATIHLMAIDQGSSGLSYTRYMLDGRKWIEVAASADVFVQAPTSGSKIHTLQFYSADHAMNIEAVHTVTFTVSAVPLPDTTAPTTTSSFNPAAGASLKASQAVTLFAVDNSGGSGVKATYYKIDSGAFSAGTSFTISGDGLHTFSYYSVDNANNAETVRVSNQFRIDTVAPVTTNSAVAGTSYAGTQTFTLSASDTGGSGVAGTMYKLDAGAFTSGTSVVVAAPSSGSASHTISWYSTDAAGNQEATKSVTFTVQALADATPPVTTSSFNPAANAIYKTGQTVTLTASDAGSGVKTTYYRLDAGAFTAGTSFTITDGLHTFSYYSVDNANNSETPHVSNSFRIDTVAPVTTNSAQAGTTYTGNQTFTLSATDSGSGVASTWYKLDGAASFTQGTLVAVAAPTSGSASHTISWYAIDAAGNQEATKSVTFTVVPTATGGGTTTLVGDNNSSANHPYTHFWLMDASDTTTIADGGWSSDEHHTWAQFVVPSGVGYVMHVEWEYPDYEGGGTGADFRVFTAAEVSPGATVTWQLNLP</sequence>
<evidence type="ECO:0000256" key="2">
    <source>
        <dbReference type="ARBA" id="ARBA00004196"/>
    </source>
</evidence>
<protein>
    <recommendedName>
        <fullName evidence="10">Tetrahaem cytochrome domain-containing protein</fullName>
    </recommendedName>
</protein>
<comment type="cofactor">
    <cofactor evidence="1">
        <name>heme c</name>
        <dbReference type="ChEBI" id="CHEBI:61717"/>
    </cofactor>
</comment>
<organism evidence="11 12">
    <name type="scientific">Geomonas silvestris</name>
    <dbReference type="NCBI Taxonomy" id="2740184"/>
    <lineage>
        <taxon>Bacteria</taxon>
        <taxon>Pseudomonadati</taxon>
        <taxon>Thermodesulfobacteriota</taxon>
        <taxon>Desulfuromonadia</taxon>
        <taxon>Geobacterales</taxon>
        <taxon>Geobacteraceae</taxon>
        <taxon>Geomonas</taxon>
    </lineage>
</organism>
<keyword evidence="12" id="KW-1185">Reference proteome</keyword>
<keyword evidence="6 9" id="KW-0732">Signal</keyword>
<dbReference type="SUPFAM" id="SSF48695">
    <property type="entry name" value="Multiheme cytochromes"/>
    <property type="match status" value="2"/>
</dbReference>
<evidence type="ECO:0000256" key="5">
    <source>
        <dbReference type="ARBA" id="ARBA00022723"/>
    </source>
</evidence>
<evidence type="ECO:0000259" key="10">
    <source>
        <dbReference type="Pfam" id="PF14537"/>
    </source>
</evidence>
<dbReference type="Pfam" id="PF14537">
    <property type="entry name" value="Cytochrom_c3_2"/>
    <property type="match status" value="1"/>
</dbReference>